<proteinExistence type="predicted"/>
<organism evidence="1 2">
    <name type="scientific">Glaciecola petra</name>
    <dbReference type="NCBI Taxonomy" id="3075602"/>
    <lineage>
        <taxon>Bacteria</taxon>
        <taxon>Pseudomonadati</taxon>
        <taxon>Pseudomonadota</taxon>
        <taxon>Gammaproteobacteria</taxon>
        <taxon>Alteromonadales</taxon>
        <taxon>Alteromonadaceae</taxon>
        <taxon>Glaciecola</taxon>
    </lineage>
</organism>
<evidence type="ECO:0000313" key="2">
    <source>
        <dbReference type="Proteomes" id="UP001253545"/>
    </source>
</evidence>
<name>A0ABU2ZRW4_9ALTE</name>
<dbReference type="Proteomes" id="UP001253545">
    <property type="component" value="Unassembled WGS sequence"/>
</dbReference>
<sequence length="118" mass="13209">MVISDNSGASQDKSPVYEPAILLGSNDDQRKTLQQAASKLLYGRDVQLSNNAFLENASLSIERVAATDRQQRPINGRVIDTTNNFIELSLWIKDGACWLKRKDTNESIEIKDIRCKAL</sequence>
<protein>
    <submittedName>
        <fullName evidence="1">Uncharacterized protein</fullName>
    </submittedName>
</protein>
<gene>
    <name evidence="1" type="ORF">RM552_09415</name>
</gene>
<keyword evidence="2" id="KW-1185">Reference proteome</keyword>
<comment type="caution">
    <text evidence="1">The sequence shown here is derived from an EMBL/GenBank/DDBJ whole genome shotgun (WGS) entry which is preliminary data.</text>
</comment>
<evidence type="ECO:0000313" key="1">
    <source>
        <dbReference type="EMBL" id="MDT0595059.1"/>
    </source>
</evidence>
<accession>A0ABU2ZRW4</accession>
<reference evidence="1 2" key="1">
    <citation type="submission" date="2023-09" db="EMBL/GenBank/DDBJ databases">
        <authorList>
            <person name="Rey-Velasco X."/>
        </authorList>
    </citation>
    <scope>NUCLEOTIDE SEQUENCE [LARGE SCALE GENOMIC DNA]</scope>
    <source>
        <strain evidence="1 2">P117</strain>
    </source>
</reference>
<dbReference type="EMBL" id="JAVRHX010000002">
    <property type="protein sequence ID" value="MDT0595059.1"/>
    <property type="molecule type" value="Genomic_DNA"/>
</dbReference>
<dbReference type="RefSeq" id="WP_311368576.1">
    <property type="nucleotide sequence ID" value="NZ_JAVRHX010000002.1"/>
</dbReference>